<dbReference type="InterPro" id="IPR005543">
    <property type="entry name" value="PASTA_dom"/>
</dbReference>
<dbReference type="Pfam" id="PF03793">
    <property type="entry name" value="PASTA"/>
    <property type="match status" value="1"/>
</dbReference>
<keyword evidence="3" id="KW-0418">Kinase</keyword>
<feature type="domain" description="PASTA" evidence="2">
    <location>
        <begin position="47"/>
        <end position="114"/>
    </location>
</feature>
<accession>A0A1W6LK55</accession>
<dbReference type="SUPFAM" id="SSF56436">
    <property type="entry name" value="C-type lectin-like"/>
    <property type="match status" value="1"/>
</dbReference>
<dbReference type="PANTHER" id="PTHR23150:SF19">
    <property type="entry name" value="FORMYLGLYCINE-GENERATING ENZYME"/>
    <property type="match status" value="1"/>
</dbReference>
<sequence precursor="true">MKYASAFLFAVFLSAASLGQWDTALDHDGNEIIDLSDLSYFAQHWLETSDVEVPSVWGLSEVEAEEAIFSAGLSVGSLTQQHSLSFPQDTVISQYPAAGESVPYGSGVNLTVSFTQDGFSGMSWVYIDEAELVGYMSKYETTNAQYCKFLSDALDARKIEVRKDGIYGVRGEYNGQLYYDIDDPHAQISFSDGYFHVESRSGYDMNSHPVVEVSWFGAKAFCDFYSYVLPSEAQWQAAADYNASFHYGCGLNIDSSKANYDLNNPQGLPSFPHTTPVGQFGEYGYSLCDMAGNVWEWTDSTSSEGSRVLKGGSWCDSAQNCKVSESLSSSPLPTHFNCGFRAFIPK</sequence>
<dbReference type="EMBL" id="CP021023">
    <property type="protein sequence ID" value="ARN56114.1"/>
    <property type="molecule type" value="Genomic_DNA"/>
</dbReference>
<dbReference type="RefSeq" id="WP_085754829.1">
    <property type="nucleotide sequence ID" value="NZ_CP021023.1"/>
</dbReference>
<reference evidence="4" key="1">
    <citation type="submission" date="2017-04" db="EMBL/GenBank/DDBJ databases">
        <title>Comparative genomics and description of representatives of a novel lineage of planctomycetes thriving in anoxic sediments.</title>
        <authorList>
            <person name="Spring S."/>
            <person name="Bunk B."/>
            <person name="Sproer C."/>
        </authorList>
    </citation>
    <scope>NUCLEOTIDE SEQUENCE [LARGE SCALE GENOMIC DNA]</scope>
    <source>
        <strain evidence="4">ST-PulAB-D4</strain>
    </source>
</reference>
<evidence type="ECO:0000313" key="3">
    <source>
        <dbReference type="EMBL" id="ARN56114.1"/>
    </source>
</evidence>
<dbReference type="STRING" id="1941349.STSP1_00485"/>
<proteinExistence type="predicted"/>
<keyword evidence="1" id="KW-0732">Signal</keyword>
<dbReference type="KEGG" id="pbp:STSP1_00485"/>
<dbReference type="Gene3D" id="3.30.10.20">
    <property type="match status" value="1"/>
</dbReference>
<dbReference type="InterPro" id="IPR005532">
    <property type="entry name" value="SUMF_dom"/>
</dbReference>
<evidence type="ECO:0000259" key="2">
    <source>
        <dbReference type="PROSITE" id="PS51178"/>
    </source>
</evidence>
<dbReference type="Gene3D" id="3.90.1580.10">
    <property type="entry name" value="paralog of FGE (formylglycine-generating enzyme)"/>
    <property type="match status" value="1"/>
</dbReference>
<keyword evidence="4" id="KW-1185">Reference proteome</keyword>
<dbReference type="InterPro" id="IPR042095">
    <property type="entry name" value="SUMF_sf"/>
</dbReference>
<keyword evidence="3" id="KW-0808">Transferase</keyword>
<gene>
    <name evidence="3" type="primary">pkn1_1</name>
    <name evidence="3" type="ORF">STSP1_00485</name>
</gene>
<dbReference type="PROSITE" id="PS51178">
    <property type="entry name" value="PASTA"/>
    <property type="match status" value="1"/>
</dbReference>
<dbReference type="EC" id="2.7.11.1" evidence="3"/>
<dbReference type="SMART" id="SM00740">
    <property type="entry name" value="PASTA"/>
    <property type="match status" value="1"/>
</dbReference>
<dbReference type="GO" id="GO:0004674">
    <property type="term" value="F:protein serine/threonine kinase activity"/>
    <property type="evidence" value="ECO:0007669"/>
    <property type="project" value="UniProtKB-EC"/>
</dbReference>
<organism evidence="3 4">
    <name type="scientific">Sedimentisphaera salicampi</name>
    <dbReference type="NCBI Taxonomy" id="1941349"/>
    <lineage>
        <taxon>Bacteria</taxon>
        <taxon>Pseudomonadati</taxon>
        <taxon>Planctomycetota</taxon>
        <taxon>Phycisphaerae</taxon>
        <taxon>Sedimentisphaerales</taxon>
        <taxon>Sedimentisphaeraceae</taxon>
        <taxon>Sedimentisphaera</taxon>
    </lineage>
</organism>
<dbReference type="CDD" id="cd06577">
    <property type="entry name" value="PASTA_pknB"/>
    <property type="match status" value="1"/>
</dbReference>
<dbReference type="AlphaFoldDB" id="A0A1W6LK55"/>
<dbReference type="PANTHER" id="PTHR23150">
    <property type="entry name" value="SULFATASE MODIFYING FACTOR 1, 2"/>
    <property type="match status" value="1"/>
</dbReference>
<feature type="chain" id="PRO_5012777585" evidence="1">
    <location>
        <begin position="20"/>
        <end position="346"/>
    </location>
</feature>
<evidence type="ECO:0000256" key="1">
    <source>
        <dbReference type="SAM" id="SignalP"/>
    </source>
</evidence>
<dbReference type="Pfam" id="PF03781">
    <property type="entry name" value="FGE-sulfatase"/>
    <property type="match status" value="1"/>
</dbReference>
<protein>
    <submittedName>
        <fullName evidence="3">Serine/threonine-protein kinase pkn1</fullName>
        <ecNumber evidence="3">2.7.11.1</ecNumber>
    </submittedName>
</protein>
<dbReference type="GO" id="GO:0120147">
    <property type="term" value="F:formylglycine-generating oxidase activity"/>
    <property type="evidence" value="ECO:0007669"/>
    <property type="project" value="TreeGrafter"/>
</dbReference>
<dbReference type="InterPro" id="IPR051043">
    <property type="entry name" value="Sulfatase_Mod_Factor_Kinase"/>
</dbReference>
<feature type="signal peptide" evidence="1">
    <location>
        <begin position="1"/>
        <end position="19"/>
    </location>
</feature>
<name>A0A1W6LK55_9BACT</name>
<dbReference type="Proteomes" id="UP000193334">
    <property type="component" value="Chromosome"/>
</dbReference>
<dbReference type="InterPro" id="IPR016187">
    <property type="entry name" value="CTDL_fold"/>
</dbReference>
<evidence type="ECO:0000313" key="4">
    <source>
        <dbReference type="Proteomes" id="UP000193334"/>
    </source>
</evidence>